<comment type="caution">
    <text evidence="2">The sequence shown here is derived from an EMBL/GenBank/DDBJ whole genome shotgun (WGS) entry which is preliminary data.</text>
</comment>
<feature type="chain" id="PRO_5040367386" evidence="1">
    <location>
        <begin position="20"/>
        <end position="228"/>
    </location>
</feature>
<name>A0A9P8K003_AURME</name>
<sequence>MLFSRIQALAVLALPLAYGLEVLPSATSNGVVKTEKQKAQVTTFNPFQTRAVEDDSNEEDSFPGIPIVITDTTNTLQLLTADNGNLVLKEISDAGPDQGWLATNNSVFGDSNQRFLHYFPESMSTYGVSRLRVAAWGSIPIGANIISFSQVAAGNTSVILSIDTEQNYFWPIACTYNGGGNKVFLVNQTQNMDFVMDPSLQSIITGGVISECDHLALVSTGLISALSS</sequence>
<proteinExistence type="predicted"/>
<dbReference type="Proteomes" id="UP000729357">
    <property type="component" value="Unassembled WGS sequence"/>
</dbReference>
<feature type="signal peptide" evidence="1">
    <location>
        <begin position="1"/>
        <end position="19"/>
    </location>
</feature>
<reference evidence="2" key="1">
    <citation type="journal article" date="2021" name="J Fungi (Basel)">
        <title>Virulence traits and population genomics of the black yeast Aureobasidium melanogenum.</title>
        <authorList>
            <person name="Cernosa A."/>
            <person name="Sun X."/>
            <person name="Gostincar C."/>
            <person name="Fang C."/>
            <person name="Gunde-Cimerman N."/>
            <person name="Song Z."/>
        </authorList>
    </citation>
    <scope>NUCLEOTIDE SEQUENCE</scope>
    <source>
        <strain evidence="2">EXF-9298</strain>
    </source>
</reference>
<reference evidence="2" key="2">
    <citation type="submission" date="2021-08" db="EMBL/GenBank/DDBJ databases">
        <authorList>
            <person name="Gostincar C."/>
            <person name="Sun X."/>
            <person name="Song Z."/>
            <person name="Gunde-Cimerman N."/>
        </authorList>
    </citation>
    <scope>NUCLEOTIDE SEQUENCE</scope>
    <source>
        <strain evidence="2">EXF-9298</strain>
    </source>
</reference>
<accession>A0A9P8K003</accession>
<dbReference type="AlphaFoldDB" id="A0A9P8K003"/>
<evidence type="ECO:0000313" key="2">
    <source>
        <dbReference type="EMBL" id="KAG9987844.1"/>
    </source>
</evidence>
<gene>
    <name evidence="2" type="ORF">KCU98_g3052</name>
</gene>
<evidence type="ECO:0000256" key="1">
    <source>
        <dbReference type="SAM" id="SignalP"/>
    </source>
</evidence>
<evidence type="ECO:0000313" key="3">
    <source>
        <dbReference type="Proteomes" id="UP000729357"/>
    </source>
</evidence>
<protein>
    <submittedName>
        <fullName evidence="2">Uncharacterized protein</fullName>
    </submittedName>
</protein>
<dbReference type="EMBL" id="JAHFXS010000194">
    <property type="protein sequence ID" value="KAG9987844.1"/>
    <property type="molecule type" value="Genomic_DNA"/>
</dbReference>
<feature type="non-terminal residue" evidence="2">
    <location>
        <position position="1"/>
    </location>
</feature>
<keyword evidence="1" id="KW-0732">Signal</keyword>
<keyword evidence="3" id="KW-1185">Reference proteome</keyword>
<organism evidence="2 3">
    <name type="scientific">Aureobasidium melanogenum</name>
    <name type="common">Aureobasidium pullulans var. melanogenum</name>
    <dbReference type="NCBI Taxonomy" id="46634"/>
    <lineage>
        <taxon>Eukaryota</taxon>
        <taxon>Fungi</taxon>
        <taxon>Dikarya</taxon>
        <taxon>Ascomycota</taxon>
        <taxon>Pezizomycotina</taxon>
        <taxon>Dothideomycetes</taxon>
        <taxon>Dothideomycetidae</taxon>
        <taxon>Dothideales</taxon>
        <taxon>Saccotheciaceae</taxon>
        <taxon>Aureobasidium</taxon>
    </lineage>
</organism>